<proteinExistence type="predicted"/>
<comment type="caution">
    <text evidence="1">The sequence shown here is derived from an EMBL/GenBank/DDBJ whole genome shotgun (WGS) entry which is preliminary data.</text>
</comment>
<dbReference type="PANTHER" id="PTHR21248:SF22">
    <property type="entry name" value="PHOSPHOLIPASE D"/>
    <property type="match status" value="1"/>
</dbReference>
<name>A0ABQ6IM49_9MICO</name>
<dbReference type="Proteomes" id="UP001157126">
    <property type="component" value="Unassembled WGS sequence"/>
</dbReference>
<dbReference type="PANTHER" id="PTHR21248">
    <property type="entry name" value="CARDIOLIPIN SYNTHASE"/>
    <property type="match status" value="1"/>
</dbReference>
<evidence type="ECO:0008006" key="3">
    <source>
        <dbReference type="Google" id="ProtNLM"/>
    </source>
</evidence>
<organism evidence="1 2">
    <name type="scientific">Mobilicoccus caccae</name>
    <dbReference type="NCBI Taxonomy" id="1859295"/>
    <lineage>
        <taxon>Bacteria</taxon>
        <taxon>Bacillati</taxon>
        <taxon>Actinomycetota</taxon>
        <taxon>Actinomycetes</taxon>
        <taxon>Micrococcales</taxon>
        <taxon>Dermatophilaceae</taxon>
        <taxon>Mobilicoccus</taxon>
    </lineage>
</organism>
<dbReference type="RefSeq" id="WP_284303011.1">
    <property type="nucleotide sequence ID" value="NZ_BSUO01000001.1"/>
</dbReference>
<accession>A0ABQ6IM49</accession>
<gene>
    <name evidence="1" type="ORF">GCM10025883_10550</name>
</gene>
<dbReference type="EMBL" id="BSUO01000001">
    <property type="protein sequence ID" value="GMA39010.1"/>
    <property type="molecule type" value="Genomic_DNA"/>
</dbReference>
<protein>
    <recommendedName>
        <fullName evidence="3">Cardiolipin synthase</fullName>
    </recommendedName>
</protein>
<keyword evidence="2" id="KW-1185">Reference proteome</keyword>
<dbReference type="Gene3D" id="3.30.870.10">
    <property type="entry name" value="Endonuclease Chain A"/>
    <property type="match status" value="1"/>
</dbReference>
<evidence type="ECO:0000313" key="2">
    <source>
        <dbReference type="Proteomes" id="UP001157126"/>
    </source>
</evidence>
<reference evidence="2" key="1">
    <citation type="journal article" date="2019" name="Int. J. Syst. Evol. Microbiol.">
        <title>The Global Catalogue of Microorganisms (GCM) 10K type strain sequencing project: providing services to taxonomists for standard genome sequencing and annotation.</title>
        <authorList>
            <consortium name="The Broad Institute Genomics Platform"/>
            <consortium name="The Broad Institute Genome Sequencing Center for Infectious Disease"/>
            <person name="Wu L."/>
            <person name="Ma J."/>
        </authorList>
    </citation>
    <scope>NUCLEOTIDE SEQUENCE [LARGE SCALE GENOMIC DNA]</scope>
    <source>
        <strain evidence="2">NBRC 113072</strain>
    </source>
</reference>
<evidence type="ECO:0000313" key="1">
    <source>
        <dbReference type="EMBL" id="GMA39010.1"/>
    </source>
</evidence>
<sequence>MAGSEVTTFTSGIDLYDAMIEAIGAAEHTVFFESYIWKADDVGTRFKDALIAAAHRGVDVYVVYDAFANLVVPPPSSGCPSRSRCCAFRSSASR</sequence>
<dbReference type="SUPFAM" id="SSF56024">
    <property type="entry name" value="Phospholipase D/nuclease"/>
    <property type="match status" value="1"/>
</dbReference>